<evidence type="ECO:0000313" key="2">
    <source>
        <dbReference type="EMBL" id="KAA6128274.1"/>
    </source>
</evidence>
<feature type="transmembrane region" description="Helical" evidence="1">
    <location>
        <begin position="36"/>
        <end position="58"/>
    </location>
</feature>
<gene>
    <name evidence="2" type="ORF">F3I20_03225</name>
</gene>
<keyword evidence="1" id="KW-0472">Membrane</keyword>
<feature type="transmembrane region" description="Helical" evidence="1">
    <location>
        <begin position="6"/>
        <end position="24"/>
    </location>
</feature>
<sequence length="148" mass="17079">MKWSGFIFFIIIALIYIWNGKDVFSRKEWVSFFKKFLAVLIGAFILVVILVGLSKYLHLIDRESARALSVIIPASVMTMLISKLFVISLFALFRFIMRFHHRYNTSENYSKLSFIGNSYGARLSLFVKVIASFGCVIMFYGIWFGSTV</sequence>
<protein>
    <submittedName>
        <fullName evidence="2">Uncharacterized protein</fullName>
    </submittedName>
</protein>
<dbReference type="RefSeq" id="WP_150016056.1">
    <property type="nucleotide sequence ID" value="NZ_VWVM01000002.1"/>
</dbReference>
<dbReference type="Proteomes" id="UP000324255">
    <property type="component" value="Unassembled WGS sequence"/>
</dbReference>
<reference evidence="2 3" key="1">
    <citation type="submission" date="2019-09" db="EMBL/GenBank/DDBJ databases">
        <title>Genomic diversity of phyloplane-associated Pantoea species in Pakistan cotton crop.</title>
        <authorList>
            <person name="Tufail M.R."/>
            <person name="Cook D.R."/>
        </authorList>
    </citation>
    <scope>NUCLEOTIDE SEQUENCE [LARGE SCALE GENOMIC DNA]</scope>
    <source>
        <strain evidence="2 3">B_8</strain>
    </source>
</reference>
<feature type="transmembrane region" description="Helical" evidence="1">
    <location>
        <begin position="125"/>
        <end position="145"/>
    </location>
</feature>
<keyword evidence="1" id="KW-1133">Transmembrane helix</keyword>
<proteinExistence type="predicted"/>
<name>A0AB34CPG0_9GAMM</name>
<dbReference type="AlphaFoldDB" id="A0AB34CPG0"/>
<evidence type="ECO:0000256" key="1">
    <source>
        <dbReference type="SAM" id="Phobius"/>
    </source>
</evidence>
<keyword evidence="3" id="KW-1185">Reference proteome</keyword>
<keyword evidence="1" id="KW-0812">Transmembrane</keyword>
<evidence type="ECO:0000313" key="3">
    <source>
        <dbReference type="Proteomes" id="UP000324255"/>
    </source>
</evidence>
<comment type="caution">
    <text evidence="2">The sequence shown here is derived from an EMBL/GenBank/DDBJ whole genome shotgun (WGS) entry which is preliminary data.</text>
</comment>
<feature type="transmembrane region" description="Helical" evidence="1">
    <location>
        <begin position="70"/>
        <end position="93"/>
    </location>
</feature>
<dbReference type="EMBL" id="VWVM01000002">
    <property type="protein sequence ID" value="KAA6128274.1"/>
    <property type="molecule type" value="Genomic_DNA"/>
</dbReference>
<accession>A0AB34CPG0</accession>
<organism evidence="2 3">
    <name type="scientific">Candidatus Pantoea gossypiicola</name>
    <dbReference type="NCBI Taxonomy" id="2608008"/>
    <lineage>
        <taxon>Bacteria</taxon>
        <taxon>Pseudomonadati</taxon>
        <taxon>Pseudomonadota</taxon>
        <taxon>Gammaproteobacteria</taxon>
        <taxon>Enterobacterales</taxon>
        <taxon>Erwiniaceae</taxon>
        <taxon>Pantoea</taxon>
    </lineage>
</organism>